<dbReference type="GO" id="GO:0004843">
    <property type="term" value="F:cysteine-type deubiquitinase activity"/>
    <property type="evidence" value="ECO:0007669"/>
    <property type="project" value="InterPro"/>
</dbReference>
<reference evidence="2 3" key="1">
    <citation type="journal article" date="2014" name="Nature">
        <title>The genome of the recently domesticated crop plant sugar beet (Beta vulgaris).</title>
        <authorList>
            <person name="Dohm J.C."/>
            <person name="Minoche A.E."/>
            <person name="Holtgrawe D."/>
            <person name="Capella-Gutierrez S."/>
            <person name="Zakrzewski F."/>
            <person name="Tafer H."/>
            <person name="Rupp O."/>
            <person name="Sorensen T.R."/>
            <person name="Stracke R."/>
            <person name="Reinhardt R."/>
            <person name="Goesmann A."/>
            <person name="Kraft T."/>
            <person name="Schulz B."/>
            <person name="Stadler P.F."/>
            <person name="Schmidt T."/>
            <person name="Gabaldon T."/>
            <person name="Lehrach H."/>
            <person name="Weisshaar B."/>
            <person name="Himmelbauer H."/>
        </authorList>
    </citation>
    <scope>NUCLEOTIDE SEQUENCE [LARGE SCALE GENOMIC DNA]</scope>
    <source>
        <tissue evidence="2">Taproot</tissue>
    </source>
</reference>
<evidence type="ECO:0000313" key="2">
    <source>
        <dbReference type="EMBL" id="KMS65549.1"/>
    </source>
</evidence>
<dbReference type="GO" id="GO:0005829">
    <property type="term" value="C:cytosol"/>
    <property type="evidence" value="ECO:0007669"/>
    <property type="project" value="TreeGrafter"/>
</dbReference>
<dbReference type="Gramene" id="KMS65549">
    <property type="protein sequence ID" value="KMS65549"/>
    <property type="gene ID" value="BVRB_034840"/>
</dbReference>
<proteinExistence type="predicted"/>
<dbReference type="Pfam" id="PF04424">
    <property type="entry name" value="MINDY_DUB"/>
    <property type="match status" value="1"/>
</dbReference>
<dbReference type="PANTHER" id="PTHR18063">
    <property type="entry name" value="NF-E2 INDUCIBLE PROTEIN"/>
    <property type="match status" value="1"/>
</dbReference>
<feature type="non-terminal residue" evidence="2">
    <location>
        <position position="1"/>
    </location>
</feature>
<gene>
    <name evidence="2" type="ORF">BVRB_034840</name>
</gene>
<feature type="domain" description="MINDY deubiquitinase" evidence="1">
    <location>
        <begin position="12"/>
        <end position="158"/>
    </location>
</feature>
<dbReference type="OMA" id="TETRCIT"/>
<dbReference type="InterPro" id="IPR007518">
    <property type="entry name" value="MINDY"/>
</dbReference>
<dbReference type="InterPro" id="IPR033979">
    <property type="entry name" value="MINDY_domain"/>
</dbReference>
<dbReference type="GO" id="GO:1990380">
    <property type="term" value="F:K48-linked deubiquitinase activity"/>
    <property type="evidence" value="ECO:0007669"/>
    <property type="project" value="InterPro"/>
</dbReference>
<dbReference type="GO" id="GO:0071944">
    <property type="term" value="C:cell periphery"/>
    <property type="evidence" value="ECO:0007669"/>
    <property type="project" value="TreeGrafter"/>
</dbReference>
<dbReference type="OrthoDB" id="10261212at2759"/>
<keyword evidence="3" id="KW-1185">Reference proteome</keyword>
<dbReference type="Proteomes" id="UP000035740">
    <property type="component" value="Unassembled WGS sequence"/>
</dbReference>
<dbReference type="PANTHER" id="PTHR18063:SF6">
    <property type="entry name" value="UBIQUITIN CARBOXYL-TERMINAL HYDROLASE"/>
    <property type="match status" value="1"/>
</dbReference>
<accession>A0A0J7YPW2</accession>
<dbReference type="AlphaFoldDB" id="A0A0J7YPW2"/>
<organism evidence="2 3">
    <name type="scientific">Beta vulgaris subsp. vulgaris</name>
    <name type="common">Beet</name>
    <dbReference type="NCBI Taxonomy" id="3555"/>
    <lineage>
        <taxon>Eukaryota</taxon>
        <taxon>Viridiplantae</taxon>
        <taxon>Streptophyta</taxon>
        <taxon>Embryophyta</taxon>
        <taxon>Tracheophyta</taxon>
        <taxon>Spermatophyta</taxon>
        <taxon>Magnoliopsida</taxon>
        <taxon>eudicotyledons</taxon>
        <taxon>Gunneridae</taxon>
        <taxon>Pentapetalae</taxon>
        <taxon>Caryophyllales</taxon>
        <taxon>Chenopodiaceae</taxon>
        <taxon>Betoideae</taxon>
        <taxon>Beta</taxon>
    </lineage>
</organism>
<dbReference type="GO" id="GO:0071108">
    <property type="term" value="P:protein K48-linked deubiquitination"/>
    <property type="evidence" value="ECO:0007669"/>
    <property type="project" value="TreeGrafter"/>
</dbReference>
<sequence>ALSMANDVLAPFRVRRITYNHSERGVVMQSQNGPCPLIAIANLLSLRGQADLSSINAITAHQLCNLVGEIIMTTSNDADDDAVTDIILKQLPTLVRGLDVNVRFDSIVSFEKTAEMNVFDRLGIVLVHGWLADPADAPVYDAVAHLYYNELVVKAVRTPKPIAGGRELQRRSDSRLPAGDAVATDADWAGRLTFCPG</sequence>
<name>A0A0J7YPW2_BETVV</name>
<protein>
    <recommendedName>
        <fullName evidence="1">MINDY deubiquitinase domain-containing protein</fullName>
    </recommendedName>
</protein>
<evidence type="ECO:0000259" key="1">
    <source>
        <dbReference type="Pfam" id="PF04424"/>
    </source>
</evidence>
<evidence type="ECO:0000313" key="3">
    <source>
        <dbReference type="Proteomes" id="UP000035740"/>
    </source>
</evidence>
<dbReference type="GO" id="GO:0016807">
    <property type="term" value="F:cysteine-type carboxypeptidase activity"/>
    <property type="evidence" value="ECO:0007669"/>
    <property type="project" value="TreeGrafter"/>
</dbReference>
<dbReference type="EMBL" id="KQ106935">
    <property type="protein sequence ID" value="KMS65549.1"/>
    <property type="molecule type" value="Genomic_DNA"/>
</dbReference>